<proteinExistence type="predicted"/>
<reference evidence="1 2" key="1">
    <citation type="submission" date="2021-05" db="EMBL/GenBank/DDBJ databases">
        <title>A novel Methanospirillum isolate from a pyrite-forming mixed culture.</title>
        <authorList>
            <person name="Bunk B."/>
            <person name="Sproer C."/>
            <person name="Spring S."/>
            <person name="Pester M."/>
        </authorList>
    </citation>
    <scope>NUCLEOTIDE SEQUENCE [LARGE SCALE GENOMIC DNA]</scope>
    <source>
        <strain evidence="1 2">J.3.6.1-F.2.7.3</strain>
    </source>
</reference>
<evidence type="ECO:0000313" key="2">
    <source>
        <dbReference type="Proteomes" id="UP000680656"/>
    </source>
</evidence>
<dbReference type="EMBL" id="CP075546">
    <property type="protein sequence ID" value="QVV88757.1"/>
    <property type="molecule type" value="Genomic_DNA"/>
</dbReference>
<dbReference type="Proteomes" id="UP000680656">
    <property type="component" value="Chromosome"/>
</dbReference>
<organism evidence="1 2">
    <name type="scientific">Methanospirillum purgamenti</name>
    <dbReference type="NCBI Taxonomy" id="2834276"/>
    <lineage>
        <taxon>Archaea</taxon>
        <taxon>Methanobacteriati</taxon>
        <taxon>Methanobacteriota</taxon>
        <taxon>Stenosarchaea group</taxon>
        <taxon>Methanomicrobia</taxon>
        <taxon>Methanomicrobiales</taxon>
        <taxon>Methanospirillaceae</taxon>
        <taxon>Methanospirillum</taxon>
    </lineage>
</organism>
<dbReference type="RefSeq" id="WP_214419560.1">
    <property type="nucleotide sequence ID" value="NZ_CP075546.1"/>
</dbReference>
<evidence type="ECO:0000313" key="1">
    <source>
        <dbReference type="EMBL" id="QVV88757.1"/>
    </source>
</evidence>
<accession>A0A8E7B1M6</accession>
<gene>
    <name evidence="1" type="ORF">KHC33_15815</name>
</gene>
<dbReference type="GeneID" id="65567298"/>
<name>A0A8E7B1M6_9EURY</name>
<keyword evidence="2" id="KW-1185">Reference proteome</keyword>
<dbReference type="AlphaFoldDB" id="A0A8E7B1M6"/>
<protein>
    <submittedName>
        <fullName evidence="1">Uncharacterized protein</fullName>
    </submittedName>
</protein>
<sequence>MEEVIELGFNRLVEIINLHDTSIDAYSEEIRNLDALLLGKMASQITQVISKTGIELLEKGKKDNQGEIYDPRHYPLKMIILGKSAEPVLYRPDNMSRSVQDQFCLLGEDGKFYEIMYSADELIIDSYLAEITPRQVIDLYGYEAMFMLYKAMQQYLSNQEELLFALEKTIAFIRSKETI</sequence>
<dbReference type="KEGG" id="mrtj:KHC33_15815"/>